<protein>
    <submittedName>
        <fullName evidence="1">Uncharacterized protein</fullName>
    </submittedName>
</protein>
<keyword evidence="2" id="KW-1185">Reference proteome</keyword>
<evidence type="ECO:0000313" key="2">
    <source>
        <dbReference type="Proteomes" id="UP001381693"/>
    </source>
</evidence>
<dbReference type="EMBL" id="JAXCGZ010003811">
    <property type="protein sequence ID" value="KAK7083094.1"/>
    <property type="molecule type" value="Genomic_DNA"/>
</dbReference>
<proteinExistence type="predicted"/>
<dbReference type="Proteomes" id="UP001381693">
    <property type="component" value="Unassembled WGS sequence"/>
</dbReference>
<sequence length="78" mass="9120">MTTHNCIHMKTEPTWPGCDVGTNQILWAFRRYWTTLSKNPVQEKRTPPLREHQQESFVSVLKRPNQLVQAVATVKMEV</sequence>
<gene>
    <name evidence="1" type="ORF">SK128_015200</name>
</gene>
<evidence type="ECO:0000313" key="1">
    <source>
        <dbReference type="EMBL" id="KAK7083094.1"/>
    </source>
</evidence>
<reference evidence="1 2" key="1">
    <citation type="submission" date="2023-11" db="EMBL/GenBank/DDBJ databases">
        <title>Halocaridina rubra genome assembly.</title>
        <authorList>
            <person name="Smith C."/>
        </authorList>
    </citation>
    <scope>NUCLEOTIDE SEQUENCE [LARGE SCALE GENOMIC DNA]</scope>
    <source>
        <strain evidence="1">EP-1</strain>
        <tissue evidence="1">Whole</tissue>
    </source>
</reference>
<name>A0AAN9ACQ8_HALRR</name>
<organism evidence="1 2">
    <name type="scientific">Halocaridina rubra</name>
    <name type="common">Hawaiian red shrimp</name>
    <dbReference type="NCBI Taxonomy" id="373956"/>
    <lineage>
        <taxon>Eukaryota</taxon>
        <taxon>Metazoa</taxon>
        <taxon>Ecdysozoa</taxon>
        <taxon>Arthropoda</taxon>
        <taxon>Crustacea</taxon>
        <taxon>Multicrustacea</taxon>
        <taxon>Malacostraca</taxon>
        <taxon>Eumalacostraca</taxon>
        <taxon>Eucarida</taxon>
        <taxon>Decapoda</taxon>
        <taxon>Pleocyemata</taxon>
        <taxon>Caridea</taxon>
        <taxon>Atyoidea</taxon>
        <taxon>Atyidae</taxon>
        <taxon>Halocaridina</taxon>
    </lineage>
</organism>
<accession>A0AAN9ACQ8</accession>
<dbReference type="AlphaFoldDB" id="A0AAN9ACQ8"/>
<comment type="caution">
    <text evidence="1">The sequence shown here is derived from an EMBL/GenBank/DDBJ whole genome shotgun (WGS) entry which is preliminary data.</text>
</comment>